<name>A0A148KKW7_9ALTE</name>
<dbReference type="AlphaFoldDB" id="A0A148KKW7"/>
<accession>A0A148KKW7</accession>
<dbReference type="Proteomes" id="UP000070299">
    <property type="component" value="Unassembled WGS sequence"/>
</dbReference>
<gene>
    <name evidence="1" type="ORF">AX660_03800</name>
</gene>
<comment type="caution">
    <text evidence="1">The sequence shown here is derived from an EMBL/GenBank/DDBJ whole genome shotgun (WGS) entry which is preliminary data.</text>
</comment>
<proteinExistence type="predicted"/>
<sequence>MQDFANSEQEKIALEHQAAKLFMRWYEHDTNKPIRHLWHNQPSKPDVSCRFEGQRLDLEIAHLYGSEQEAMAILGRDLSEQTRAELRELVLSSEPDQRLLRALNRILLNKSLKQYKTKRVWLIIRNAHPAWDKTQIAALQGCIDVPQNHPFEQIWIVGDWQGKTGIVQLYPN</sequence>
<dbReference type="EMBL" id="LSNE01000020">
    <property type="protein sequence ID" value="KXI26898.1"/>
    <property type="molecule type" value="Genomic_DNA"/>
</dbReference>
<protein>
    <recommendedName>
        <fullName evidence="3">Orphan protein</fullName>
    </recommendedName>
</protein>
<evidence type="ECO:0000313" key="2">
    <source>
        <dbReference type="Proteomes" id="UP000070299"/>
    </source>
</evidence>
<reference evidence="2" key="1">
    <citation type="submission" date="2016-02" db="EMBL/GenBank/DDBJ databases">
        <authorList>
            <person name="Schultz-Johansen M."/>
            <person name="Glaring M.A."/>
            <person name="Bech P.K."/>
            <person name="Stougaard P."/>
        </authorList>
    </citation>
    <scope>NUCLEOTIDE SEQUENCE [LARGE SCALE GENOMIC DNA]</scope>
    <source>
        <strain evidence="2">S66</strain>
    </source>
</reference>
<organism evidence="1 2">
    <name type="scientific">Paraglaciecola hydrolytica</name>
    <dbReference type="NCBI Taxonomy" id="1799789"/>
    <lineage>
        <taxon>Bacteria</taxon>
        <taxon>Pseudomonadati</taxon>
        <taxon>Pseudomonadota</taxon>
        <taxon>Gammaproteobacteria</taxon>
        <taxon>Alteromonadales</taxon>
        <taxon>Alteromonadaceae</taxon>
        <taxon>Paraglaciecola</taxon>
    </lineage>
</organism>
<evidence type="ECO:0000313" key="1">
    <source>
        <dbReference type="EMBL" id="KXI26898.1"/>
    </source>
</evidence>
<keyword evidence="2" id="KW-1185">Reference proteome</keyword>
<dbReference type="OrthoDB" id="5764462at2"/>
<evidence type="ECO:0008006" key="3">
    <source>
        <dbReference type="Google" id="ProtNLM"/>
    </source>
</evidence>